<evidence type="ECO:0000313" key="2">
    <source>
        <dbReference type="Proteomes" id="UP000317650"/>
    </source>
</evidence>
<evidence type="ECO:0000313" key="1">
    <source>
        <dbReference type="EMBL" id="THU73707.1"/>
    </source>
</evidence>
<reference evidence="1 2" key="1">
    <citation type="journal article" date="2019" name="Nat. Plants">
        <title>Genome sequencing of Musa balbisiana reveals subgenome evolution and function divergence in polyploid bananas.</title>
        <authorList>
            <person name="Yao X."/>
        </authorList>
    </citation>
    <scope>NUCLEOTIDE SEQUENCE [LARGE SCALE GENOMIC DNA]</scope>
    <source>
        <strain evidence="2">cv. DH-PKW</strain>
        <tissue evidence="1">Leaves</tissue>
    </source>
</reference>
<gene>
    <name evidence="1" type="ORF">C4D60_Mb04t25720</name>
</gene>
<dbReference type="Proteomes" id="UP000317650">
    <property type="component" value="Chromosome 4"/>
</dbReference>
<organism evidence="1 2">
    <name type="scientific">Musa balbisiana</name>
    <name type="common">Banana</name>
    <dbReference type="NCBI Taxonomy" id="52838"/>
    <lineage>
        <taxon>Eukaryota</taxon>
        <taxon>Viridiplantae</taxon>
        <taxon>Streptophyta</taxon>
        <taxon>Embryophyta</taxon>
        <taxon>Tracheophyta</taxon>
        <taxon>Spermatophyta</taxon>
        <taxon>Magnoliopsida</taxon>
        <taxon>Liliopsida</taxon>
        <taxon>Zingiberales</taxon>
        <taxon>Musaceae</taxon>
        <taxon>Musa</taxon>
    </lineage>
</organism>
<protein>
    <submittedName>
        <fullName evidence="1">Uncharacterized protein</fullName>
    </submittedName>
</protein>
<accession>A0A4S8KES2</accession>
<name>A0A4S8KES2_MUSBA</name>
<dbReference type="EMBL" id="PYDT01000001">
    <property type="protein sequence ID" value="THU73707.1"/>
    <property type="molecule type" value="Genomic_DNA"/>
</dbReference>
<keyword evidence="2" id="KW-1185">Reference proteome</keyword>
<comment type="caution">
    <text evidence="1">The sequence shown here is derived from an EMBL/GenBank/DDBJ whole genome shotgun (WGS) entry which is preliminary data.</text>
</comment>
<dbReference type="AlphaFoldDB" id="A0A4S8KES2"/>
<proteinExistence type="predicted"/>
<sequence>MVFSSEREAGRRVSGGCLLYTLAWRTWRSRKAQGPMGESIKATPKRDEQVRAVEDLGLLNIATGTVMVMDPMMETGEWFTVKTELFGRKGLASDHWNH</sequence>